<sequence length="404" mass="46570">MNNEMTICIAGKNNIAVTVAEYILKEYKEVTLIACCNATDNGKNGFQRSFKSFCTQHQVPVKKLEELYSISNLIFLSLEYDRIIRPSNFLTEKLYNIHFSYLPAYKGMYTSALPILNSETYTGVTLHKIDVGIDTGDIIAQKKIEILQDFSGQDLYLKYIEEGTKLVIENIENILNNKIIAIPQSSFQSSYYSKKTIDYTNLRIDTNKTAFEIQSQIRAFTFPAYQLPIIGGTKVYKSLITNVKTDKKAGTIISETDFELCIATIDYDLILYKDLRDVLFASAKDGNIEVLHKFIEEDYDIHQRSKEGWDIAMIAAYNGKYTYLEYLLNEKGWDINVVNNNGTTLLMYLMTDAATNNHILSLKNFIDTYKPILHQKDYYGNDVFYYAEKYKNEKVIKLLKKYLK</sequence>
<dbReference type="RefSeq" id="WP_066429331.1">
    <property type="nucleotide sequence ID" value="NZ_CP014227.1"/>
</dbReference>
<dbReference type="Proteomes" id="UP000065822">
    <property type="component" value="Chromosome"/>
</dbReference>
<protein>
    <submittedName>
        <fullName evidence="4">Methionyl-tRNA formyltransferase</fullName>
        <ecNumber evidence="4">2.1.2.9</ecNumber>
    </submittedName>
</protein>
<dbReference type="InterPro" id="IPR036477">
    <property type="entry name" value="Formyl_transf_N_sf"/>
</dbReference>
<dbReference type="SUPFAM" id="SSF53328">
    <property type="entry name" value="Formyltransferase"/>
    <property type="match status" value="1"/>
</dbReference>
<dbReference type="InterPro" id="IPR002110">
    <property type="entry name" value="Ankyrin_rpt"/>
</dbReference>
<reference evidence="4 6" key="2">
    <citation type="submission" date="2017-06" db="EMBL/GenBank/DDBJ databases">
        <authorList>
            <consortium name="Pathogen Informatics"/>
        </authorList>
    </citation>
    <scope>NUCLEOTIDE SEQUENCE [LARGE SCALE GENOMIC DNA]</scope>
    <source>
        <strain evidence="4 6">NCTC12947</strain>
    </source>
</reference>
<dbReference type="GO" id="GO:0004479">
    <property type="term" value="F:methionyl-tRNA formyltransferase activity"/>
    <property type="evidence" value="ECO:0007669"/>
    <property type="project" value="UniProtKB-EC"/>
</dbReference>
<dbReference type="AlphaFoldDB" id="A0AAX2GV76"/>
<keyword evidence="5" id="KW-1185">Reference proteome</keyword>
<dbReference type="PANTHER" id="PTHR11138">
    <property type="entry name" value="METHIONYL-TRNA FORMYLTRANSFERASE"/>
    <property type="match status" value="1"/>
</dbReference>
<evidence type="ECO:0000313" key="6">
    <source>
        <dbReference type="Proteomes" id="UP000215539"/>
    </source>
</evidence>
<dbReference type="EMBL" id="LT906449">
    <property type="protein sequence ID" value="SNV04422.1"/>
    <property type="molecule type" value="Genomic_DNA"/>
</dbReference>
<evidence type="ECO:0000313" key="5">
    <source>
        <dbReference type="Proteomes" id="UP000065822"/>
    </source>
</evidence>
<dbReference type="CDD" id="cd08369">
    <property type="entry name" value="FMT_core"/>
    <property type="match status" value="1"/>
</dbReference>
<dbReference type="InterPro" id="IPR005793">
    <property type="entry name" value="Formyl_trans_C"/>
</dbReference>
<evidence type="ECO:0000259" key="1">
    <source>
        <dbReference type="Pfam" id="PF00551"/>
    </source>
</evidence>
<dbReference type="SUPFAM" id="SSF48403">
    <property type="entry name" value="Ankyrin repeat"/>
    <property type="match status" value="1"/>
</dbReference>
<organism evidence="4 6">
    <name type="scientific">Capnocytophaga haemolytica</name>
    <dbReference type="NCBI Taxonomy" id="45243"/>
    <lineage>
        <taxon>Bacteria</taxon>
        <taxon>Pseudomonadati</taxon>
        <taxon>Bacteroidota</taxon>
        <taxon>Flavobacteriia</taxon>
        <taxon>Flavobacteriales</taxon>
        <taxon>Flavobacteriaceae</taxon>
        <taxon>Capnocytophaga</taxon>
    </lineage>
</organism>
<keyword evidence="4" id="KW-0808">Transferase</keyword>
<reference evidence="3 5" key="1">
    <citation type="submission" date="2016-02" db="EMBL/GenBank/DDBJ databases">
        <authorList>
            <person name="Holder M.E."/>
            <person name="Ajami N.J."/>
            <person name="Petrosino J.F."/>
        </authorList>
    </citation>
    <scope>NUCLEOTIDE SEQUENCE [LARGE SCALE GENOMIC DNA]</scope>
    <source>
        <strain evidence="3 5">CCUG 32990</strain>
    </source>
</reference>
<dbReference type="InterPro" id="IPR011034">
    <property type="entry name" value="Formyl_transferase-like_C_sf"/>
</dbReference>
<dbReference type="Proteomes" id="UP000215539">
    <property type="component" value="Chromosome 1"/>
</dbReference>
<dbReference type="Pfam" id="PF02911">
    <property type="entry name" value="Formyl_trans_C"/>
    <property type="match status" value="1"/>
</dbReference>
<proteinExistence type="predicted"/>
<dbReference type="Gene3D" id="3.40.50.12230">
    <property type="match status" value="1"/>
</dbReference>
<dbReference type="Gene3D" id="1.25.40.20">
    <property type="entry name" value="Ankyrin repeat-containing domain"/>
    <property type="match status" value="1"/>
</dbReference>
<evidence type="ECO:0000259" key="2">
    <source>
        <dbReference type="Pfam" id="PF02911"/>
    </source>
</evidence>
<feature type="domain" description="Formyl transferase N-terminal" evidence="1">
    <location>
        <begin position="91"/>
        <end position="169"/>
    </location>
</feature>
<accession>A0AAX2GV76</accession>
<evidence type="ECO:0000313" key="3">
    <source>
        <dbReference type="EMBL" id="AMD85178.1"/>
    </source>
</evidence>
<dbReference type="Pfam" id="PF12796">
    <property type="entry name" value="Ank_2"/>
    <property type="match status" value="1"/>
</dbReference>
<dbReference type="KEGG" id="chg:AXF12_06440"/>
<dbReference type="EC" id="2.1.2.9" evidence="4"/>
<feature type="domain" description="Formyl transferase C-terminal" evidence="2">
    <location>
        <begin position="197"/>
        <end position="270"/>
    </location>
</feature>
<name>A0AAX2GV76_9FLAO</name>
<dbReference type="InterPro" id="IPR002376">
    <property type="entry name" value="Formyl_transf_N"/>
</dbReference>
<dbReference type="EMBL" id="CP014227">
    <property type="protein sequence ID" value="AMD85178.1"/>
    <property type="molecule type" value="Genomic_DNA"/>
</dbReference>
<dbReference type="PANTHER" id="PTHR11138:SF5">
    <property type="entry name" value="METHIONYL-TRNA FORMYLTRANSFERASE, MITOCHONDRIAL"/>
    <property type="match status" value="1"/>
</dbReference>
<dbReference type="InterPro" id="IPR036770">
    <property type="entry name" value="Ankyrin_rpt-contain_sf"/>
</dbReference>
<dbReference type="Pfam" id="PF00551">
    <property type="entry name" value="Formyl_trans_N"/>
    <property type="match status" value="1"/>
</dbReference>
<gene>
    <name evidence="4" type="primary">fmt_1</name>
    <name evidence="3" type="ORF">AXF12_06440</name>
    <name evidence="4" type="ORF">SAMEA44541418_00421</name>
</gene>
<evidence type="ECO:0000313" key="4">
    <source>
        <dbReference type="EMBL" id="SNV04422.1"/>
    </source>
</evidence>
<dbReference type="SUPFAM" id="SSF50486">
    <property type="entry name" value="FMT C-terminal domain-like"/>
    <property type="match status" value="1"/>
</dbReference>
<dbReference type="SMART" id="SM00248">
    <property type="entry name" value="ANK"/>
    <property type="match status" value="2"/>
</dbReference>
<dbReference type="GO" id="GO:0005829">
    <property type="term" value="C:cytosol"/>
    <property type="evidence" value="ECO:0007669"/>
    <property type="project" value="TreeGrafter"/>
</dbReference>